<reference evidence="7 8" key="1">
    <citation type="submission" date="2011-09" db="EMBL/GenBank/DDBJ databases">
        <title>The draft genome of Methanotorris formicicus Mc-S-70.</title>
        <authorList>
            <consortium name="US DOE Joint Genome Institute (JGI-PGF)"/>
            <person name="Lucas S."/>
            <person name="Han J."/>
            <person name="Lapidus A."/>
            <person name="Cheng J.-F."/>
            <person name="Goodwin L."/>
            <person name="Pitluck S."/>
            <person name="Peters L."/>
            <person name="Land M.L."/>
            <person name="Hauser L."/>
            <person name="Sieprawska-Lupa M."/>
            <person name="Takai K."/>
            <person name="Miyazaki J."/>
            <person name="Whitman W."/>
            <person name="Woyke T.J."/>
        </authorList>
    </citation>
    <scope>NUCLEOTIDE SEQUENCE [LARGE SCALE GENOMIC DNA]</scope>
    <source>
        <strain evidence="7 8">Mc-S-70</strain>
    </source>
</reference>
<feature type="transmembrane region" description="Helical" evidence="5">
    <location>
        <begin position="59"/>
        <end position="79"/>
    </location>
</feature>
<keyword evidence="8" id="KW-1185">Reference proteome</keyword>
<evidence type="ECO:0000256" key="1">
    <source>
        <dbReference type="ARBA" id="ARBA00004127"/>
    </source>
</evidence>
<keyword evidence="4 5" id="KW-0472">Membrane</keyword>
<dbReference type="GO" id="GO:0004222">
    <property type="term" value="F:metalloendopeptidase activity"/>
    <property type="evidence" value="ECO:0007669"/>
    <property type="project" value="InterPro"/>
</dbReference>
<dbReference type="InterPro" id="IPR036034">
    <property type="entry name" value="PDZ_sf"/>
</dbReference>
<keyword evidence="2 5" id="KW-0812">Transmembrane</keyword>
<dbReference type="AlphaFoldDB" id="H1L0J8"/>
<dbReference type="RefSeq" id="WP_007044998.1">
    <property type="nucleotide sequence ID" value="NZ_AGJL01000046.1"/>
</dbReference>
<dbReference type="GO" id="GO:0016020">
    <property type="term" value="C:membrane"/>
    <property type="evidence" value="ECO:0007669"/>
    <property type="project" value="InterPro"/>
</dbReference>
<evidence type="ECO:0000313" key="7">
    <source>
        <dbReference type="EMBL" id="EHP84753.1"/>
    </source>
</evidence>
<evidence type="ECO:0000256" key="4">
    <source>
        <dbReference type="ARBA" id="ARBA00023136"/>
    </source>
</evidence>
<gene>
    <name evidence="7" type="ORF">MetfoDRAFT_1572</name>
</gene>
<dbReference type="PANTHER" id="PTHR13325">
    <property type="entry name" value="PROTEASE M50 MEMBRANE-BOUND TRANSCRIPTION FACTOR SITE 2 PROTEASE"/>
    <property type="match status" value="1"/>
</dbReference>
<dbReference type="STRING" id="647171.MetfoDRAFT_1572"/>
<name>H1L0J8_9EURY</name>
<dbReference type="PATRIC" id="fig|647171.4.peg.1530"/>
<dbReference type="GO" id="GO:0005737">
    <property type="term" value="C:cytoplasm"/>
    <property type="evidence" value="ECO:0007669"/>
    <property type="project" value="TreeGrafter"/>
</dbReference>
<dbReference type="Pfam" id="PF02163">
    <property type="entry name" value="Peptidase_M50"/>
    <property type="match status" value="1"/>
</dbReference>
<dbReference type="GO" id="GO:0012505">
    <property type="term" value="C:endomembrane system"/>
    <property type="evidence" value="ECO:0007669"/>
    <property type="project" value="UniProtKB-SubCell"/>
</dbReference>
<keyword evidence="3 5" id="KW-1133">Transmembrane helix</keyword>
<feature type="transmembrane region" description="Helical" evidence="5">
    <location>
        <begin position="140"/>
        <end position="157"/>
    </location>
</feature>
<evidence type="ECO:0000256" key="3">
    <source>
        <dbReference type="ARBA" id="ARBA00022989"/>
    </source>
</evidence>
<proteinExistence type="predicted"/>
<dbReference type="EMBL" id="AGJL01000046">
    <property type="protein sequence ID" value="EHP84753.1"/>
    <property type="molecule type" value="Genomic_DNA"/>
</dbReference>
<evidence type="ECO:0000313" key="8">
    <source>
        <dbReference type="Proteomes" id="UP000003706"/>
    </source>
</evidence>
<sequence>MESTSRIILIIALLIWIFLYAIRDTINLKTYFGVFGILRTKIGMKTIEKLGNYEFWKKLAILSIPICVIIGFFTFFSLIESTLKLMSGELPKEASKPIIFLFGSVIPWIPGIIGLIVGITIHELAHGIVAYAFRQEIKSTGLLLALGIPLGAFVELGDEFKNLDKKIRGAIASAGPMANIVVFLIVVLITPQLYSIPTELTITKTYASPAMDVLNEGDTIYSINGIKINSLKDFHDIVKNLKPNEKITITVLRENELKTFNLITSKEGKIGIVVEPSKNLAFVLNICYWTYWMNLLLGFFNLLPALPLDGYYVWVAFPRVIGDLKLKIKSLEKLMGYISNILEMILNEKNLNAISVLIWWIIFGSMIYSFI</sequence>
<feature type="transmembrane region" description="Helical" evidence="5">
    <location>
        <begin position="6"/>
        <end position="22"/>
    </location>
</feature>
<dbReference type="InterPro" id="IPR008915">
    <property type="entry name" value="Peptidase_M50"/>
</dbReference>
<feature type="domain" description="Peptidase M50" evidence="6">
    <location>
        <begin position="111"/>
        <end position="317"/>
    </location>
</feature>
<evidence type="ECO:0000256" key="2">
    <source>
        <dbReference type="ARBA" id="ARBA00022692"/>
    </source>
</evidence>
<comment type="caution">
    <text evidence="7">The sequence shown here is derived from an EMBL/GenBank/DDBJ whole genome shotgun (WGS) entry which is preliminary data.</text>
</comment>
<organism evidence="7 8">
    <name type="scientific">Methanotorris formicicus Mc-S-70</name>
    <dbReference type="NCBI Taxonomy" id="647171"/>
    <lineage>
        <taxon>Archaea</taxon>
        <taxon>Methanobacteriati</taxon>
        <taxon>Methanobacteriota</taxon>
        <taxon>Methanomada group</taxon>
        <taxon>Methanococci</taxon>
        <taxon>Methanococcales</taxon>
        <taxon>Methanocaldococcaceae</taxon>
        <taxon>Methanotorris</taxon>
    </lineage>
</organism>
<accession>H1L0J8</accession>
<dbReference type="Proteomes" id="UP000003706">
    <property type="component" value="Unassembled WGS sequence"/>
</dbReference>
<dbReference type="Gene3D" id="2.30.42.10">
    <property type="match status" value="1"/>
</dbReference>
<dbReference type="SUPFAM" id="SSF50156">
    <property type="entry name" value="PDZ domain-like"/>
    <property type="match status" value="1"/>
</dbReference>
<feature type="transmembrane region" description="Helical" evidence="5">
    <location>
        <begin position="99"/>
        <end position="119"/>
    </location>
</feature>
<evidence type="ECO:0000256" key="5">
    <source>
        <dbReference type="SAM" id="Phobius"/>
    </source>
</evidence>
<dbReference type="InterPro" id="IPR001193">
    <property type="entry name" value="MBTPS2"/>
</dbReference>
<dbReference type="GO" id="GO:0031293">
    <property type="term" value="P:membrane protein intracellular domain proteolysis"/>
    <property type="evidence" value="ECO:0007669"/>
    <property type="project" value="TreeGrafter"/>
</dbReference>
<feature type="transmembrane region" description="Helical" evidence="5">
    <location>
        <begin position="169"/>
        <end position="189"/>
    </location>
</feature>
<dbReference type="OrthoDB" id="15212at2157"/>
<feature type="transmembrane region" description="Helical" evidence="5">
    <location>
        <begin position="351"/>
        <end position="370"/>
    </location>
</feature>
<comment type="subcellular location">
    <subcellularLocation>
        <location evidence="1">Endomembrane system</location>
        <topology evidence="1">Multi-pass membrane protein</topology>
    </subcellularLocation>
</comment>
<evidence type="ECO:0000259" key="6">
    <source>
        <dbReference type="Pfam" id="PF02163"/>
    </source>
</evidence>
<protein>
    <submittedName>
        <fullName evidence="7">Peptidase M50</fullName>
    </submittedName>
</protein>
<dbReference type="PANTHER" id="PTHR13325:SF3">
    <property type="entry name" value="MEMBRANE-BOUND TRANSCRIPTION FACTOR SITE-2 PROTEASE"/>
    <property type="match status" value="1"/>
</dbReference>